<keyword evidence="2" id="KW-1185">Reference proteome</keyword>
<organism evidence="1 2">
    <name type="scientific">Anatilimnocola aggregata</name>
    <dbReference type="NCBI Taxonomy" id="2528021"/>
    <lineage>
        <taxon>Bacteria</taxon>
        <taxon>Pseudomonadati</taxon>
        <taxon>Planctomycetota</taxon>
        <taxon>Planctomycetia</taxon>
        <taxon>Pirellulales</taxon>
        <taxon>Pirellulaceae</taxon>
        <taxon>Anatilimnocola</taxon>
    </lineage>
</organism>
<name>A0A517YKB1_9BACT</name>
<dbReference type="Proteomes" id="UP000315017">
    <property type="component" value="Chromosome"/>
</dbReference>
<dbReference type="EMBL" id="CP036274">
    <property type="protein sequence ID" value="QDU30650.1"/>
    <property type="molecule type" value="Genomic_DNA"/>
</dbReference>
<gene>
    <name evidence="1" type="ORF">ETAA8_57970</name>
</gene>
<evidence type="ECO:0000313" key="2">
    <source>
        <dbReference type="Proteomes" id="UP000315017"/>
    </source>
</evidence>
<accession>A0A517YKB1</accession>
<evidence type="ECO:0000313" key="1">
    <source>
        <dbReference type="EMBL" id="QDU30650.1"/>
    </source>
</evidence>
<reference evidence="1 2" key="1">
    <citation type="submission" date="2019-02" db="EMBL/GenBank/DDBJ databases">
        <title>Deep-cultivation of Planctomycetes and their phenomic and genomic characterization uncovers novel biology.</title>
        <authorList>
            <person name="Wiegand S."/>
            <person name="Jogler M."/>
            <person name="Boedeker C."/>
            <person name="Pinto D."/>
            <person name="Vollmers J."/>
            <person name="Rivas-Marin E."/>
            <person name="Kohn T."/>
            <person name="Peeters S.H."/>
            <person name="Heuer A."/>
            <person name="Rast P."/>
            <person name="Oberbeckmann S."/>
            <person name="Bunk B."/>
            <person name="Jeske O."/>
            <person name="Meyerdierks A."/>
            <person name="Storesund J.E."/>
            <person name="Kallscheuer N."/>
            <person name="Luecker S."/>
            <person name="Lage O.M."/>
            <person name="Pohl T."/>
            <person name="Merkel B.J."/>
            <person name="Hornburger P."/>
            <person name="Mueller R.-W."/>
            <person name="Bruemmer F."/>
            <person name="Labrenz M."/>
            <person name="Spormann A.M."/>
            <person name="Op den Camp H."/>
            <person name="Overmann J."/>
            <person name="Amann R."/>
            <person name="Jetten M.S.M."/>
            <person name="Mascher T."/>
            <person name="Medema M.H."/>
            <person name="Devos D.P."/>
            <person name="Kaster A.-K."/>
            <person name="Ovreas L."/>
            <person name="Rohde M."/>
            <person name="Galperin M.Y."/>
            <person name="Jogler C."/>
        </authorList>
    </citation>
    <scope>NUCLEOTIDE SEQUENCE [LARGE SCALE GENOMIC DNA]</scope>
    <source>
        <strain evidence="1 2">ETA_A8</strain>
    </source>
</reference>
<proteinExistence type="predicted"/>
<dbReference type="KEGG" id="aagg:ETAA8_57970"/>
<protein>
    <submittedName>
        <fullName evidence="1">Uncharacterized protein</fullName>
    </submittedName>
</protein>
<sequence>MHPNACPSATGKNKRFLGHFQPYFWVYFWVCFRDIFGVQNASSWAVYRTRP</sequence>
<dbReference type="AlphaFoldDB" id="A0A517YKB1"/>